<organism evidence="2 3">
    <name type="scientific">Candidatus Nomurabacteria bacterium RIFCSPLOWO2_01_FULL_40_18</name>
    <dbReference type="NCBI Taxonomy" id="1801773"/>
    <lineage>
        <taxon>Bacteria</taxon>
        <taxon>Candidatus Nomuraibacteriota</taxon>
    </lineage>
</organism>
<dbReference type="Proteomes" id="UP000176629">
    <property type="component" value="Unassembled WGS sequence"/>
</dbReference>
<keyword evidence="1" id="KW-0472">Membrane</keyword>
<evidence type="ECO:0000313" key="3">
    <source>
        <dbReference type="Proteomes" id="UP000176629"/>
    </source>
</evidence>
<reference evidence="2 3" key="1">
    <citation type="journal article" date="2016" name="Nat. Commun.">
        <title>Thousands of microbial genomes shed light on interconnected biogeochemical processes in an aquifer system.</title>
        <authorList>
            <person name="Anantharaman K."/>
            <person name="Brown C.T."/>
            <person name="Hug L.A."/>
            <person name="Sharon I."/>
            <person name="Castelle C.J."/>
            <person name="Probst A.J."/>
            <person name="Thomas B.C."/>
            <person name="Singh A."/>
            <person name="Wilkins M.J."/>
            <person name="Karaoz U."/>
            <person name="Brodie E.L."/>
            <person name="Williams K.H."/>
            <person name="Hubbard S.S."/>
            <person name="Banfield J.F."/>
        </authorList>
    </citation>
    <scope>NUCLEOTIDE SEQUENCE [LARGE SCALE GENOMIC DNA]</scope>
</reference>
<evidence type="ECO:0000313" key="2">
    <source>
        <dbReference type="EMBL" id="OGI93528.1"/>
    </source>
</evidence>
<dbReference type="EMBL" id="MFUX01000044">
    <property type="protein sequence ID" value="OGI93528.1"/>
    <property type="molecule type" value="Genomic_DNA"/>
</dbReference>
<feature type="transmembrane region" description="Helical" evidence="1">
    <location>
        <begin position="56"/>
        <end position="80"/>
    </location>
</feature>
<protein>
    <submittedName>
        <fullName evidence="2">Uncharacterized protein</fullName>
    </submittedName>
</protein>
<proteinExistence type="predicted"/>
<comment type="caution">
    <text evidence="2">The sequence shown here is derived from an EMBL/GenBank/DDBJ whole genome shotgun (WGS) entry which is preliminary data.</text>
</comment>
<keyword evidence="1" id="KW-0812">Transmembrane</keyword>
<dbReference type="STRING" id="1801773.A3A03_02270"/>
<gene>
    <name evidence="2" type="ORF">A3A03_02270</name>
</gene>
<name>A0A1F6XHP7_9BACT</name>
<feature type="transmembrane region" description="Helical" evidence="1">
    <location>
        <begin position="32"/>
        <end position="50"/>
    </location>
</feature>
<dbReference type="AlphaFoldDB" id="A0A1F6XHP7"/>
<accession>A0A1F6XHP7</accession>
<feature type="transmembrane region" description="Helical" evidence="1">
    <location>
        <begin position="6"/>
        <end position="25"/>
    </location>
</feature>
<keyword evidence="1" id="KW-1133">Transmembrane helix</keyword>
<sequence>MNKKYWLRGGVVVISIILIIAVYDFMFASYDYGSFVSPLASVIFYPGFYLESIFNISGNLVLVSTFIAWFITGSFFGWLYGKISTRGGSA</sequence>
<evidence type="ECO:0000256" key="1">
    <source>
        <dbReference type="SAM" id="Phobius"/>
    </source>
</evidence>